<dbReference type="EMBL" id="JBHRZT010000020">
    <property type="protein sequence ID" value="MFC3882899.1"/>
    <property type="molecule type" value="Genomic_DNA"/>
</dbReference>
<dbReference type="NCBIfam" id="NF041013">
    <property type="entry name" value="T4P_ComGE"/>
    <property type="match status" value="1"/>
</dbReference>
<evidence type="ECO:0000256" key="1">
    <source>
        <dbReference type="ARBA" id="ARBA00004241"/>
    </source>
</evidence>
<proteinExistence type="predicted"/>
<dbReference type="InterPro" id="IPR053468">
    <property type="entry name" value="ComGE-like"/>
</dbReference>
<evidence type="ECO:0000256" key="3">
    <source>
        <dbReference type="SAM" id="Phobius"/>
    </source>
</evidence>
<comment type="caution">
    <text evidence="4">The sequence shown here is derived from an EMBL/GenBank/DDBJ whole genome shotgun (WGS) entry which is preliminary data.</text>
</comment>
<feature type="transmembrane region" description="Helical" evidence="3">
    <location>
        <begin position="13"/>
        <end position="32"/>
    </location>
</feature>
<keyword evidence="3" id="KW-0472">Membrane</keyword>
<sequence length="111" mass="13112">MLKSCRGYTLLEMLVAFSILFLLLAHILPLYIQIKQERKDIDIDKAAVKLLHEKVLEYKYDGASPSPSRRLLNGIVYEVSWQVEEQSLFKVCIYWENLSKQSKKRCDYIKR</sequence>
<keyword evidence="3" id="KW-1133">Transmembrane helix</keyword>
<dbReference type="RefSeq" id="WP_377912782.1">
    <property type="nucleotide sequence ID" value="NZ_JBHRZT010000020.1"/>
</dbReference>
<evidence type="ECO:0000256" key="2">
    <source>
        <dbReference type="ARBA" id="ARBA00023287"/>
    </source>
</evidence>
<evidence type="ECO:0000313" key="4">
    <source>
        <dbReference type="EMBL" id="MFC3882899.1"/>
    </source>
</evidence>
<comment type="subcellular location">
    <subcellularLocation>
        <location evidence="1">Cell surface</location>
    </subcellularLocation>
</comment>
<organism evidence="4 5">
    <name type="scientific">Bacillus songklensis</name>
    <dbReference type="NCBI Taxonomy" id="1069116"/>
    <lineage>
        <taxon>Bacteria</taxon>
        <taxon>Bacillati</taxon>
        <taxon>Bacillota</taxon>
        <taxon>Bacilli</taxon>
        <taxon>Bacillales</taxon>
        <taxon>Bacillaceae</taxon>
        <taxon>Bacillus</taxon>
    </lineage>
</organism>
<dbReference type="InterPro" id="IPR012902">
    <property type="entry name" value="N_methyl_site"/>
</dbReference>
<keyword evidence="3" id="KW-0812">Transmembrane</keyword>
<keyword evidence="5" id="KW-1185">Reference proteome</keyword>
<accession>A0ABV8B164</accession>
<gene>
    <name evidence="4" type="primary">comGE</name>
    <name evidence="4" type="ORF">ACFOU2_05010</name>
</gene>
<reference evidence="5" key="1">
    <citation type="journal article" date="2019" name="Int. J. Syst. Evol. Microbiol.">
        <title>The Global Catalogue of Microorganisms (GCM) 10K type strain sequencing project: providing services to taxonomists for standard genome sequencing and annotation.</title>
        <authorList>
            <consortium name="The Broad Institute Genomics Platform"/>
            <consortium name="The Broad Institute Genome Sequencing Center for Infectious Disease"/>
            <person name="Wu L."/>
            <person name="Ma J."/>
        </authorList>
    </citation>
    <scope>NUCLEOTIDE SEQUENCE [LARGE SCALE GENOMIC DNA]</scope>
    <source>
        <strain evidence="5">CCUG 61889</strain>
    </source>
</reference>
<dbReference type="Proteomes" id="UP001595752">
    <property type="component" value="Unassembled WGS sequence"/>
</dbReference>
<name>A0ABV8B164_9BACI</name>
<evidence type="ECO:0000313" key="5">
    <source>
        <dbReference type="Proteomes" id="UP001595752"/>
    </source>
</evidence>
<protein>
    <submittedName>
        <fullName evidence="4">Competence type IV pilus minor pilin ComGE</fullName>
    </submittedName>
</protein>
<keyword evidence="2" id="KW-0178">Competence</keyword>
<dbReference type="Pfam" id="PF07963">
    <property type="entry name" value="N_methyl"/>
    <property type="match status" value="1"/>
</dbReference>